<dbReference type="PANTHER" id="PTHR17490:SF16">
    <property type="entry name" value="THREONYLCARBAMOYL-AMP SYNTHASE"/>
    <property type="match status" value="1"/>
</dbReference>
<gene>
    <name evidence="14" type="ordered locus">PCC_0640</name>
</gene>
<dbReference type="InterPro" id="IPR050156">
    <property type="entry name" value="TC-AMP_synthase_SUA5"/>
</dbReference>
<protein>
    <recommendedName>
        <fullName evidence="4">Threonylcarbamoyl-AMP synthase</fullName>
        <ecNumber evidence="3">2.7.7.87</ecNumber>
    </recommendedName>
    <alternativeName>
        <fullName evidence="11">L-threonylcarbamoyladenylate synthase</fullName>
    </alternativeName>
</protein>
<keyword evidence="14" id="KW-0934">Plastid</keyword>
<dbReference type="PROSITE" id="PS51163">
    <property type="entry name" value="YRDC"/>
    <property type="match status" value="1"/>
</dbReference>
<dbReference type="PANTHER" id="PTHR17490">
    <property type="entry name" value="SUA5"/>
    <property type="match status" value="1"/>
</dbReference>
<evidence type="ECO:0000256" key="7">
    <source>
        <dbReference type="ARBA" id="ARBA00022694"/>
    </source>
</evidence>
<evidence type="ECO:0000256" key="2">
    <source>
        <dbReference type="ARBA" id="ARBA00007663"/>
    </source>
</evidence>
<feature type="domain" description="YrdC-like" evidence="13">
    <location>
        <begin position="4"/>
        <end position="189"/>
    </location>
</feature>
<dbReference type="GO" id="GO:0005737">
    <property type="term" value="C:cytoplasm"/>
    <property type="evidence" value="ECO:0007669"/>
    <property type="project" value="UniProtKB-SubCell"/>
</dbReference>
<dbReference type="EC" id="2.7.7.87" evidence="3"/>
<sequence>MQNLLSSKFLADRICAGSPGIFPTDTLPAIATIPGKAKQIWELKHRIKSKPLILMGHEAELLFKFIAQPILSDCYKVGERYWPGALTIIVPASGLIVKELNPLGNSIGLRVPACRSTLDLLSRTGPLATSSANISGKYPYLFPHQVSADFKNIPLLGPLPWPKNTITTGSTIVELYGSGKWKIHRQGTVIFNLSELNNYKYQD</sequence>
<dbReference type="SUPFAM" id="SSF55821">
    <property type="entry name" value="YrdC/RibB"/>
    <property type="match status" value="1"/>
</dbReference>
<name>B1X546_PAUCH</name>
<dbReference type="GeneID" id="6481778"/>
<evidence type="ECO:0000256" key="10">
    <source>
        <dbReference type="ARBA" id="ARBA00022840"/>
    </source>
</evidence>
<keyword evidence="8" id="KW-0548">Nucleotidyltransferase</keyword>
<dbReference type="EMBL" id="CP000815">
    <property type="protein sequence ID" value="ACB43065.1"/>
    <property type="molecule type" value="Genomic_DNA"/>
</dbReference>
<comment type="subcellular location">
    <subcellularLocation>
        <location evidence="1">Cytoplasm</location>
    </subcellularLocation>
</comment>
<geneLocation type="organellar chromatophore" evidence="14"/>
<keyword evidence="6" id="KW-0808">Transferase</keyword>
<dbReference type="GO" id="GO:0061710">
    <property type="term" value="F:L-threonylcarbamoyladenylate synthase"/>
    <property type="evidence" value="ECO:0007669"/>
    <property type="project" value="UniProtKB-EC"/>
</dbReference>
<evidence type="ECO:0000256" key="8">
    <source>
        <dbReference type="ARBA" id="ARBA00022695"/>
    </source>
</evidence>
<dbReference type="GO" id="GO:0005524">
    <property type="term" value="F:ATP binding"/>
    <property type="evidence" value="ECO:0007669"/>
    <property type="project" value="UniProtKB-KW"/>
</dbReference>
<proteinExistence type="inferred from homology"/>
<dbReference type="GO" id="GO:0003725">
    <property type="term" value="F:double-stranded RNA binding"/>
    <property type="evidence" value="ECO:0007669"/>
    <property type="project" value="InterPro"/>
</dbReference>
<accession>B1X546</accession>
<evidence type="ECO:0000256" key="1">
    <source>
        <dbReference type="ARBA" id="ARBA00004496"/>
    </source>
</evidence>
<dbReference type="InterPro" id="IPR017945">
    <property type="entry name" value="DHBP_synth_RibB-like_a/b_dom"/>
</dbReference>
<reference evidence="14" key="1">
    <citation type="submission" date="2007-08" db="EMBL/GenBank/DDBJ databases">
        <authorList>
            <person name="Gloeckner G."/>
            <person name="Nowack E."/>
            <person name="Melkonian M."/>
        </authorList>
    </citation>
    <scope>NUCLEOTIDE SEQUENCE</scope>
</reference>
<evidence type="ECO:0000256" key="5">
    <source>
        <dbReference type="ARBA" id="ARBA00022490"/>
    </source>
</evidence>
<organism evidence="14">
    <name type="scientific">Paulinella chromatophora</name>
    <dbReference type="NCBI Taxonomy" id="39717"/>
    <lineage>
        <taxon>Eukaryota</taxon>
        <taxon>Sar</taxon>
        <taxon>Rhizaria</taxon>
        <taxon>Cercozoa</taxon>
        <taxon>Imbricatea</taxon>
        <taxon>Silicofilosea</taxon>
        <taxon>Euglyphida</taxon>
        <taxon>Paulinellidae</taxon>
        <taxon>Paulinella</taxon>
    </lineage>
</organism>
<evidence type="ECO:0000259" key="13">
    <source>
        <dbReference type="PROSITE" id="PS51163"/>
    </source>
</evidence>
<evidence type="ECO:0000256" key="4">
    <source>
        <dbReference type="ARBA" id="ARBA00015492"/>
    </source>
</evidence>
<dbReference type="Gene3D" id="3.90.870.10">
    <property type="entry name" value="DHBP synthase"/>
    <property type="match status" value="1"/>
</dbReference>
<evidence type="ECO:0000256" key="6">
    <source>
        <dbReference type="ARBA" id="ARBA00022679"/>
    </source>
</evidence>
<dbReference type="GO" id="GO:0000049">
    <property type="term" value="F:tRNA binding"/>
    <property type="evidence" value="ECO:0007669"/>
    <property type="project" value="TreeGrafter"/>
</dbReference>
<keyword evidence="5" id="KW-0963">Cytoplasm</keyword>
<evidence type="ECO:0000256" key="3">
    <source>
        <dbReference type="ARBA" id="ARBA00012584"/>
    </source>
</evidence>
<comment type="catalytic activity">
    <reaction evidence="12">
        <text>L-threonine + hydrogencarbonate + ATP = L-threonylcarbamoyladenylate + diphosphate + H2O</text>
        <dbReference type="Rhea" id="RHEA:36407"/>
        <dbReference type="ChEBI" id="CHEBI:15377"/>
        <dbReference type="ChEBI" id="CHEBI:17544"/>
        <dbReference type="ChEBI" id="CHEBI:30616"/>
        <dbReference type="ChEBI" id="CHEBI:33019"/>
        <dbReference type="ChEBI" id="CHEBI:57926"/>
        <dbReference type="ChEBI" id="CHEBI:73682"/>
        <dbReference type="EC" id="2.7.7.87"/>
    </reaction>
</comment>
<evidence type="ECO:0000256" key="9">
    <source>
        <dbReference type="ARBA" id="ARBA00022741"/>
    </source>
</evidence>
<keyword evidence="10" id="KW-0067">ATP-binding</keyword>
<dbReference type="Pfam" id="PF01300">
    <property type="entry name" value="Sua5_yciO_yrdC"/>
    <property type="match status" value="1"/>
</dbReference>
<dbReference type="GO" id="GO:0006450">
    <property type="term" value="P:regulation of translational fidelity"/>
    <property type="evidence" value="ECO:0007669"/>
    <property type="project" value="TreeGrafter"/>
</dbReference>
<dbReference type="RefSeq" id="YP_002049275.1">
    <property type="nucleotide sequence ID" value="NC_011087.1"/>
</dbReference>
<comment type="similarity">
    <text evidence="2">Belongs to the SUA5 family.</text>
</comment>
<dbReference type="InterPro" id="IPR006070">
    <property type="entry name" value="Sua5-like_dom"/>
</dbReference>
<evidence type="ECO:0000313" key="14">
    <source>
        <dbReference type="EMBL" id="ACB43065.1"/>
    </source>
</evidence>
<dbReference type="GO" id="GO:0008033">
    <property type="term" value="P:tRNA processing"/>
    <property type="evidence" value="ECO:0007669"/>
    <property type="project" value="UniProtKB-KW"/>
</dbReference>
<keyword evidence="7" id="KW-0819">tRNA processing</keyword>
<evidence type="ECO:0000256" key="12">
    <source>
        <dbReference type="ARBA" id="ARBA00048366"/>
    </source>
</evidence>
<keyword evidence="9" id="KW-0547">Nucleotide-binding</keyword>
<dbReference type="AlphaFoldDB" id="B1X546"/>
<reference evidence="14" key="2">
    <citation type="journal article" date="2008" name="Curr. Biol.">
        <title>Chromatophore genome sequence of Paulinella sheds light on acquisition of photosynthesis by eukaryotes.</title>
        <authorList>
            <person name="Nowack E.C.M."/>
            <person name="Melkonian M."/>
            <person name="Gloeckner G."/>
        </authorList>
    </citation>
    <scope>NUCLEOTIDE SEQUENCE [LARGE SCALE GENOMIC DNA]</scope>
</reference>
<evidence type="ECO:0000256" key="11">
    <source>
        <dbReference type="ARBA" id="ARBA00029774"/>
    </source>
</evidence>